<name>A0A382NG10_9ZZZZ</name>
<feature type="transmembrane region" description="Helical" evidence="1">
    <location>
        <begin position="21"/>
        <end position="42"/>
    </location>
</feature>
<dbReference type="AlphaFoldDB" id="A0A382NG10"/>
<reference evidence="2" key="1">
    <citation type="submission" date="2018-05" db="EMBL/GenBank/DDBJ databases">
        <authorList>
            <person name="Lanie J.A."/>
            <person name="Ng W.-L."/>
            <person name="Kazmierczak K.M."/>
            <person name="Andrzejewski T.M."/>
            <person name="Davidsen T.M."/>
            <person name="Wayne K.J."/>
            <person name="Tettelin H."/>
            <person name="Glass J.I."/>
            <person name="Rusch D."/>
            <person name="Podicherti R."/>
            <person name="Tsui H.-C.T."/>
            <person name="Winkler M.E."/>
        </authorList>
    </citation>
    <scope>NUCLEOTIDE SEQUENCE</scope>
</reference>
<keyword evidence="1" id="KW-0812">Transmembrane</keyword>
<sequence length="45" mass="5502">METIKSFWKWEMNFIRTHPFYTAYISFVKGVIIGGLIIYWYFVGF</sequence>
<accession>A0A382NG10</accession>
<protein>
    <submittedName>
        <fullName evidence="2">Uncharacterized protein</fullName>
    </submittedName>
</protein>
<gene>
    <name evidence="2" type="ORF">METZ01_LOCUS312494</name>
</gene>
<organism evidence="2">
    <name type="scientific">marine metagenome</name>
    <dbReference type="NCBI Taxonomy" id="408172"/>
    <lineage>
        <taxon>unclassified sequences</taxon>
        <taxon>metagenomes</taxon>
        <taxon>ecological metagenomes</taxon>
    </lineage>
</organism>
<keyword evidence="1" id="KW-1133">Transmembrane helix</keyword>
<evidence type="ECO:0000256" key="1">
    <source>
        <dbReference type="SAM" id="Phobius"/>
    </source>
</evidence>
<proteinExistence type="predicted"/>
<dbReference type="EMBL" id="UINC01099964">
    <property type="protein sequence ID" value="SVC59640.1"/>
    <property type="molecule type" value="Genomic_DNA"/>
</dbReference>
<keyword evidence="1" id="KW-0472">Membrane</keyword>
<evidence type="ECO:0000313" key="2">
    <source>
        <dbReference type="EMBL" id="SVC59640.1"/>
    </source>
</evidence>